<dbReference type="AlphaFoldDB" id="A0A1T4YCC0"/>
<dbReference type="Pfam" id="PF11927">
    <property type="entry name" value="HODM_asu-like"/>
    <property type="match status" value="1"/>
</dbReference>
<evidence type="ECO:0000313" key="1">
    <source>
        <dbReference type="EMBL" id="SKA99419.1"/>
    </source>
</evidence>
<name>A0A1T4YCC0_9BACT</name>
<protein>
    <submittedName>
        <fullName evidence="1">Uncharacterized protein</fullName>
    </submittedName>
</protein>
<reference evidence="2" key="1">
    <citation type="submission" date="2017-02" db="EMBL/GenBank/DDBJ databases">
        <authorList>
            <person name="Varghese N."/>
            <person name="Submissions S."/>
        </authorList>
    </citation>
    <scope>NUCLEOTIDE SEQUENCE [LARGE SCALE GENOMIC DNA]</scope>
    <source>
        <strain evidence="2">ATCC 700200</strain>
    </source>
</reference>
<proteinExistence type="predicted"/>
<sequence length="247" mass="27188">MGLRRGNIAAFWHPQDGSGQMVKERQRWLEKDRQHYVAELAEAAPILQEARAWVQKITTQCEPDWAVLSSGLEGDVDPVLLGGEVVFPSGWSLPAKLGQPLESVHGPVPGLQTALGKSISAFLRRVEVGSAWERENWGLGADAELNHHPSRLLPGLTARASLADTWIRLERQFLTRLPVFKTILFGIRVSHHRLEEVARLPRIAAGIIRALETMPDAVAEYKGLLEARVGLVQELQLTVPDASGSGL</sequence>
<organism evidence="1 2">
    <name type="scientific">Prosthecobacter debontii</name>
    <dbReference type="NCBI Taxonomy" id="48467"/>
    <lineage>
        <taxon>Bacteria</taxon>
        <taxon>Pseudomonadati</taxon>
        <taxon>Verrucomicrobiota</taxon>
        <taxon>Verrucomicrobiia</taxon>
        <taxon>Verrucomicrobiales</taxon>
        <taxon>Verrucomicrobiaceae</taxon>
        <taxon>Prosthecobacter</taxon>
    </lineage>
</organism>
<keyword evidence="2" id="KW-1185">Reference proteome</keyword>
<dbReference type="InterPro" id="IPR021848">
    <property type="entry name" value="HODM_asu-like"/>
</dbReference>
<dbReference type="EMBL" id="FUYE01000009">
    <property type="protein sequence ID" value="SKA99419.1"/>
    <property type="molecule type" value="Genomic_DNA"/>
</dbReference>
<dbReference type="Proteomes" id="UP000190774">
    <property type="component" value="Unassembled WGS sequence"/>
</dbReference>
<evidence type="ECO:0000313" key="2">
    <source>
        <dbReference type="Proteomes" id="UP000190774"/>
    </source>
</evidence>
<gene>
    <name evidence="1" type="ORF">SAMN02745166_02935</name>
</gene>
<accession>A0A1T4YCC0</accession>